<dbReference type="PANTHER" id="PTHR43792">
    <property type="entry name" value="GNAT FAMILY, PUTATIVE (AFU_ORTHOLOGUE AFUA_3G00765)-RELATED-RELATED"/>
    <property type="match status" value="1"/>
</dbReference>
<keyword evidence="3" id="KW-1185">Reference proteome</keyword>
<organism evidence="2 3">
    <name type="scientific">Tenacibaculum aiptasiae</name>
    <dbReference type="NCBI Taxonomy" id="426481"/>
    <lineage>
        <taxon>Bacteria</taxon>
        <taxon>Pseudomonadati</taxon>
        <taxon>Bacteroidota</taxon>
        <taxon>Flavobacteriia</taxon>
        <taxon>Flavobacteriales</taxon>
        <taxon>Flavobacteriaceae</taxon>
        <taxon>Tenacibaculum</taxon>
    </lineage>
</organism>
<dbReference type="OrthoDB" id="9811523at2"/>
<accession>A0A7J5ALH9</accession>
<evidence type="ECO:0000259" key="1">
    <source>
        <dbReference type="PROSITE" id="PS51186"/>
    </source>
</evidence>
<gene>
    <name evidence="2" type="ORF">F7018_09525</name>
</gene>
<dbReference type="CDD" id="cd04301">
    <property type="entry name" value="NAT_SF"/>
    <property type="match status" value="1"/>
</dbReference>
<dbReference type="RefSeq" id="WP_150899830.1">
    <property type="nucleotide sequence ID" value="NZ_WAAU01000013.1"/>
</dbReference>
<reference evidence="2 3" key="1">
    <citation type="submission" date="2019-09" db="EMBL/GenBank/DDBJ databases">
        <authorList>
            <person name="Cao W.R."/>
        </authorList>
    </citation>
    <scope>NUCLEOTIDE SEQUENCE [LARGE SCALE GENOMIC DNA]</scope>
    <source>
        <strain evidence="3">a4</strain>
    </source>
</reference>
<feature type="domain" description="N-acetyltransferase" evidence="1">
    <location>
        <begin position="16"/>
        <end position="174"/>
    </location>
</feature>
<protein>
    <submittedName>
        <fullName evidence="2">GNAT family N-acetyltransferase</fullName>
    </submittedName>
</protein>
<dbReference type="Pfam" id="PF13302">
    <property type="entry name" value="Acetyltransf_3"/>
    <property type="match status" value="1"/>
</dbReference>
<proteinExistence type="predicted"/>
<dbReference type="EMBL" id="WAAU01000013">
    <property type="protein sequence ID" value="KAB1158406.1"/>
    <property type="molecule type" value="Genomic_DNA"/>
</dbReference>
<dbReference type="Gene3D" id="3.40.630.30">
    <property type="match status" value="1"/>
</dbReference>
<dbReference type="InterPro" id="IPR051531">
    <property type="entry name" value="N-acetyltransferase"/>
</dbReference>
<comment type="caution">
    <text evidence="2">The sequence shown here is derived from an EMBL/GenBank/DDBJ whole genome shotgun (WGS) entry which is preliminary data.</text>
</comment>
<dbReference type="PROSITE" id="PS51186">
    <property type="entry name" value="GNAT"/>
    <property type="match status" value="1"/>
</dbReference>
<dbReference type="PANTHER" id="PTHR43792:SF1">
    <property type="entry name" value="N-ACETYLTRANSFERASE DOMAIN-CONTAINING PROTEIN"/>
    <property type="match status" value="1"/>
</dbReference>
<name>A0A7J5ALH9_9FLAO</name>
<sequence>MELLFKPFPKLETERLVLRKLIDSDKKAIFEIRSNKEVNKFIDRHVPANISDIETFIKMIDQLINTNKGIYWVIEHNNTLIGSIGLRHFNHDFSYAEIGYELHPDFHKKGFMSESLQKVIHFGFSKLNLKAIEAFTHKNNESSIALLNKNNFIYQPKRRDKGFENNRIFRIENN</sequence>
<dbReference type="GO" id="GO:0016747">
    <property type="term" value="F:acyltransferase activity, transferring groups other than amino-acyl groups"/>
    <property type="evidence" value="ECO:0007669"/>
    <property type="project" value="InterPro"/>
</dbReference>
<dbReference type="AlphaFoldDB" id="A0A7J5ALH9"/>
<evidence type="ECO:0000313" key="3">
    <source>
        <dbReference type="Proteomes" id="UP000467305"/>
    </source>
</evidence>
<dbReference type="SUPFAM" id="SSF55729">
    <property type="entry name" value="Acyl-CoA N-acyltransferases (Nat)"/>
    <property type="match status" value="1"/>
</dbReference>
<keyword evidence="2" id="KW-0808">Transferase</keyword>
<dbReference type="InterPro" id="IPR000182">
    <property type="entry name" value="GNAT_dom"/>
</dbReference>
<dbReference type="Proteomes" id="UP000467305">
    <property type="component" value="Unassembled WGS sequence"/>
</dbReference>
<evidence type="ECO:0000313" key="2">
    <source>
        <dbReference type="EMBL" id="KAB1158406.1"/>
    </source>
</evidence>
<dbReference type="InterPro" id="IPR016181">
    <property type="entry name" value="Acyl_CoA_acyltransferase"/>
</dbReference>